<dbReference type="InterPro" id="IPR002641">
    <property type="entry name" value="PNPLA_dom"/>
</dbReference>
<dbReference type="Pfam" id="PF01734">
    <property type="entry name" value="Patatin"/>
    <property type="match status" value="1"/>
</dbReference>
<evidence type="ECO:0000259" key="2">
    <source>
        <dbReference type="Pfam" id="PF01734"/>
    </source>
</evidence>
<accession>A0A975HJA5</accession>
<dbReference type="Proteomes" id="UP000682739">
    <property type="component" value="Chromosome"/>
</dbReference>
<gene>
    <name evidence="3" type="ORF">J1N51_06665</name>
</gene>
<dbReference type="InterPro" id="IPR016035">
    <property type="entry name" value="Acyl_Trfase/lysoPLipase"/>
</dbReference>
<feature type="domain" description="PNPLA" evidence="2">
    <location>
        <begin position="61"/>
        <end position="239"/>
    </location>
</feature>
<proteinExistence type="predicted"/>
<dbReference type="SUPFAM" id="SSF52151">
    <property type="entry name" value="FabD/lysophospholipase-like"/>
    <property type="match status" value="1"/>
</dbReference>
<dbReference type="GO" id="GO:0006629">
    <property type="term" value="P:lipid metabolic process"/>
    <property type="evidence" value="ECO:0007669"/>
    <property type="project" value="UniProtKB-KW"/>
</dbReference>
<keyword evidence="4" id="KW-1185">Reference proteome</keyword>
<name>A0A975HJA5_9GAMM</name>
<dbReference type="RefSeq" id="WP_208833150.1">
    <property type="nucleotide sequence ID" value="NZ_CP072110.1"/>
</dbReference>
<keyword evidence="1" id="KW-0443">Lipid metabolism</keyword>
<dbReference type="KEGG" id="psym:J1N51_06665"/>
<evidence type="ECO:0000313" key="4">
    <source>
        <dbReference type="Proteomes" id="UP000682739"/>
    </source>
</evidence>
<sequence length="349" mass="39003">MLDIYAGPAAKQQILERGFRPEDFSTFLGASGGPKWFSLFGLDKYLFGEFFKDSFHSMDLIGSSAGAFRASCLAQNDPVQAISELAYRYAATDFALDATPTGVTRAAQQLLGHILPTDKCQEVLDNPQRRVHFLTARCLGSVANENKLKQGLGLAKSLINNAIGRQHLTKQYQRVIFSSNPQPLSLQETAVFTTETVPLSQDNFHSALLASGAIPMVMLGIPDIPGAPKGMYRDGGIIDYHFDFTVQNDGLTLYPHFNKTPKAGWFDKNLKRTASAKHYDKTVMLVPSDEFVSQLPFSKIPDRTDFEKMDATTRIRYWHTVFEETERLAESFDNMVKKFDPARLKPLAF</sequence>
<dbReference type="EMBL" id="CP072110">
    <property type="protein sequence ID" value="QTH65115.1"/>
    <property type="molecule type" value="Genomic_DNA"/>
</dbReference>
<organism evidence="3 4">
    <name type="scientific">Psychrosphaera ytuae</name>
    <dbReference type="NCBI Taxonomy" id="2820710"/>
    <lineage>
        <taxon>Bacteria</taxon>
        <taxon>Pseudomonadati</taxon>
        <taxon>Pseudomonadota</taxon>
        <taxon>Gammaproteobacteria</taxon>
        <taxon>Alteromonadales</taxon>
        <taxon>Pseudoalteromonadaceae</taxon>
        <taxon>Psychrosphaera</taxon>
    </lineage>
</organism>
<evidence type="ECO:0000313" key="3">
    <source>
        <dbReference type="EMBL" id="QTH65115.1"/>
    </source>
</evidence>
<protein>
    <submittedName>
        <fullName evidence="3">Patatin-like phospholipase family protein</fullName>
    </submittedName>
</protein>
<dbReference type="AlphaFoldDB" id="A0A975HJA5"/>
<reference evidence="3" key="1">
    <citation type="submission" date="2021-03" db="EMBL/GenBank/DDBJ databases">
        <title>Description of Psychrosphaera ytuae sp. nov. isolated from deep sea sediment of South China Sea.</title>
        <authorList>
            <person name="Zhang J."/>
            <person name="Xu X.-D."/>
        </authorList>
    </citation>
    <scope>NUCLEOTIDE SEQUENCE</scope>
    <source>
        <strain evidence="3">MTZ26</strain>
    </source>
</reference>
<evidence type="ECO:0000256" key="1">
    <source>
        <dbReference type="ARBA" id="ARBA00023098"/>
    </source>
</evidence>